<dbReference type="Proteomes" id="UP000472355">
    <property type="component" value="Unassembled WGS sequence"/>
</dbReference>
<reference evidence="1 2" key="1">
    <citation type="submission" date="2019-02" db="EMBL/GenBank/DDBJ databases">
        <title>Genome sequencing of Clostridium botulinum clinical isolates.</title>
        <authorList>
            <person name="Brunt J."/>
            <person name="Van Vliet A.H.M."/>
            <person name="Stringer S.C."/>
            <person name="Grant K.A."/>
            <person name="Carter A.C."/>
            <person name="Peck M.W."/>
        </authorList>
    </citation>
    <scope>NUCLEOTIDE SEQUENCE [LARGE SCALE GENOMIC DNA]</scope>
    <source>
        <strain evidence="1 2">H113700579</strain>
    </source>
</reference>
<comment type="caution">
    <text evidence="1">The sequence shown here is derived from an EMBL/GenBank/DDBJ whole genome shotgun (WGS) entry which is preliminary data.</text>
</comment>
<dbReference type="AlphaFoldDB" id="A0A6M0SSH9"/>
<name>A0A6M0SSH9_CLOBO</name>
<sequence length="77" mass="9284">MKIKDLIEELKKLPQDAEIATYDYDEEDDELFDVYDVNKIVTIKQMENKYGKEDLRKIDVEKVDYILCIGNQYKNFR</sequence>
<protein>
    <submittedName>
        <fullName evidence="1">Uncharacterized protein</fullName>
    </submittedName>
</protein>
<proteinExistence type="predicted"/>
<dbReference type="EMBL" id="SGKU01000056">
    <property type="protein sequence ID" value="NFA43988.1"/>
    <property type="molecule type" value="Genomic_DNA"/>
</dbReference>
<organism evidence="1 2">
    <name type="scientific">Clostridium botulinum</name>
    <dbReference type="NCBI Taxonomy" id="1491"/>
    <lineage>
        <taxon>Bacteria</taxon>
        <taxon>Bacillati</taxon>
        <taxon>Bacillota</taxon>
        <taxon>Clostridia</taxon>
        <taxon>Eubacteriales</taxon>
        <taxon>Clostridiaceae</taxon>
        <taxon>Clostridium</taxon>
    </lineage>
</organism>
<evidence type="ECO:0000313" key="2">
    <source>
        <dbReference type="Proteomes" id="UP000472355"/>
    </source>
</evidence>
<evidence type="ECO:0000313" key="1">
    <source>
        <dbReference type="EMBL" id="NFA43988.1"/>
    </source>
</evidence>
<gene>
    <name evidence="1" type="ORF">EXM65_15790</name>
</gene>
<accession>A0A6M0SSH9</accession>